<evidence type="ECO:0000313" key="2">
    <source>
        <dbReference type="EMBL" id="SPC22659.1"/>
    </source>
</evidence>
<reference evidence="2 3" key="1">
    <citation type="submission" date="2018-01" db="EMBL/GenBank/DDBJ databases">
        <authorList>
            <person name="Clerissi C."/>
        </authorList>
    </citation>
    <scope>NUCLEOTIDE SEQUENCE [LARGE SCALE GENOMIC DNA]</scope>
    <source>
        <strain evidence="2">Cupriavidus taiwanensis STM 6021</strain>
    </source>
</reference>
<dbReference type="AlphaFoldDB" id="A0A7Z7JFA4"/>
<feature type="compositionally biased region" description="Low complexity" evidence="1">
    <location>
        <begin position="37"/>
        <end position="67"/>
    </location>
</feature>
<name>A0A7Z7JFA4_9BURK</name>
<evidence type="ECO:0000313" key="3">
    <source>
        <dbReference type="Proteomes" id="UP000257139"/>
    </source>
</evidence>
<organism evidence="2 3">
    <name type="scientific">Cupriavidus taiwanensis</name>
    <dbReference type="NCBI Taxonomy" id="164546"/>
    <lineage>
        <taxon>Bacteria</taxon>
        <taxon>Pseudomonadati</taxon>
        <taxon>Pseudomonadota</taxon>
        <taxon>Betaproteobacteria</taxon>
        <taxon>Burkholderiales</taxon>
        <taxon>Burkholderiaceae</taxon>
        <taxon>Cupriavidus</taxon>
    </lineage>
</organism>
<feature type="region of interest" description="Disordered" evidence="1">
    <location>
        <begin position="1"/>
        <end position="67"/>
    </location>
</feature>
<dbReference type="EMBL" id="LT978514">
    <property type="protein sequence ID" value="SPC22659.1"/>
    <property type="molecule type" value="Genomic_DNA"/>
</dbReference>
<feature type="compositionally biased region" description="Pro residues" evidence="1">
    <location>
        <begin position="1"/>
        <end position="14"/>
    </location>
</feature>
<gene>
    <name evidence="2" type="ORF">CBM2594_B30509</name>
</gene>
<sequence>MPTPGPAPGQPYPPHCLSGPSWLRFSSSVTDKPRLAPPTTTACRPPAASRRAGLASISPSAGSASAG</sequence>
<accession>A0A7Z7JFA4</accession>
<protein>
    <submittedName>
        <fullName evidence="2">Uncharacterized protein</fullName>
    </submittedName>
</protein>
<dbReference type="Proteomes" id="UP000257139">
    <property type="component" value="Chromosome CBM2594_b"/>
</dbReference>
<proteinExistence type="predicted"/>
<evidence type="ECO:0000256" key="1">
    <source>
        <dbReference type="SAM" id="MobiDB-lite"/>
    </source>
</evidence>